<dbReference type="EMBL" id="JASBWU010000012">
    <property type="protein sequence ID" value="KAJ9117645.1"/>
    <property type="molecule type" value="Genomic_DNA"/>
</dbReference>
<name>A0ACC2X2N1_9TREE</name>
<reference evidence="1" key="1">
    <citation type="submission" date="2023-04" db="EMBL/GenBank/DDBJ databases">
        <title>Draft Genome sequencing of Naganishia species isolated from polar environments using Oxford Nanopore Technology.</title>
        <authorList>
            <person name="Leo P."/>
            <person name="Venkateswaran K."/>
        </authorList>
    </citation>
    <scope>NUCLEOTIDE SEQUENCE</scope>
    <source>
        <strain evidence="1">MNA-CCFEE 5425</strain>
    </source>
</reference>
<sequence>MESKAYAVKPGFEKPWLLNEFDQVQFYEVDQAEFDKCYEDFKTGRFHFEVEHTTFDPAAHKVFLQSIEAETKQFMVKRNAAGKAEGERENGLLAEWRDRKAAEAENDTGTDHVDDGESGAYAWFLALAATLLTMPCYARCGSS</sequence>
<evidence type="ECO:0000313" key="2">
    <source>
        <dbReference type="Proteomes" id="UP001243375"/>
    </source>
</evidence>
<organism evidence="1 2">
    <name type="scientific">Naganishia vaughanmartiniae</name>
    <dbReference type="NCBI Taxonomy" id="1424756"/>
    <lineage>
        <taxon>Eukaryota</taxon>
        <taxon>Fungi</taxon>
        <taxon>Dikarya</taxon>
        <taxon>Basidiomycota</taxon>
        <taxon>Agaricomycotina</taxon>
        <taxon>Tremellomycetes</taxon>
        <taxon>Filobasidiales</taxon>
        <taxon>Filobasidiaceae</taxon>
        <taxon>Naganishia</taxon>
    </lineage>
</organism>
<keyword evidence="2" id="KW-1185">Reference proteome</keyword>
<accession>A0ACC2X2N1</accession>
<gene>
    <name evidence="1" type="ORF">QFC22_004496</name>
</gene>
<comment type="caution">
    <text evidence="1">The sequence shown here is derived from an EMBL/GenBank/DDBJ whole genome shotgun (WGS) entry which is preliminary data.</text>
</comment>
<dbReference type="Proteomes" id="UP001243375">
    <property type="component" value="Unassembled WGS sequence"/>
</dbReference>
<evidence type="ECO:0000313" key="1">
    <source>
        <dbReference type="EMBL" id="KAJ9117645.1"/>
    </source>
</evidence>
<protein>
    <submittedName>
        <fullName evidence="1">Uncharacterized protein</fullName>
    </submittedName>
</protein>
<proteinExistence type="predicted"/>